<evidence type="ECO:0000313" key="2">
    <source>
        <dbReference type="Proteomes" id="UP000675880"/>
    </source>
</evidence>
<comment type="caution">
    <text evidence="1">The sequence shown here is derived from an EMBL/GenBank/DDBJ whole genome shotgun (WGS) entry which is preliminary data.</text>
</comment>
<proteinExistence type="predicted"/>
<organism evidence="1 2">
    <name type="scientific">Nitrospira defluvii</name>
    <dbReference type="NCBI Taxonomy" id="330214"/>
    <lineage>
        <taxon>Bacteria</taxon>
        <taxon>Pseudomonadati</taxon>
        <taxon>Nitrospirota</taxon>
        <taxon>Nitrospiria</taxon>
        <taxon>Nitrospirales</taxon>
        <taxon>Nitrospiraceae</taxon>
        <taxon>Nitrospira</taxon>
    </lineage>
</organism>
<reference evidence="1 2" key="1">
    <citation type="submission" date="2021-02" db="EMBL/GenBank/DDBJ databases">
        <authorList>
            <person name="Han P."/>
        </authorList>
    </citation>
    <scope>NUCLEOTIDE SEQUENCE [LARGE SCALE GENOMIC DNA]</scope>
    <source>
        <strain evidence="1">Candidatus Nitrospira sp. ZN2</strain>
    </source>
</reference>
<sequence>MGVLFSRKWAPIKCRNTLLFNGLTLCLSLLIFMGRRALGQAAKLRCGGSNPPGASNPYYVRTGGYSDEATLHCRPRREPSSAFLGGRESR</sequence>
<gene>
    <name evidence="1" type="ORF">NSPZN2_10431</name>
</gene>
<protein>
    <recommendedName>
        <fullName evidence="3">Secreted protein</fullName>
    </recommendedName>
</protein>
<dbReference type="EMBL" id="CAJNBJ010000001">
    <property type="protein sequence ID" value="CAE6695387.1"/>
    <property type="molecule type" value="Genomic_DNA"/>
</dbReference>
<accession>A0ABM8QGR5</accession>
<evidence type="ECO:0008006" key="3">
    <source>
        <dbReference type="Google" id="ProtNLM"/>
    </source>
</evidence>
<dbReference type="Proteomes" id="UP000675880">
    <property type="component" value="Unassembled WGS sequence"/>
</dbReference>
<evidence type="ECO:0000313" key="1">
    <source>
        <dbReference type="EMBL" id="CAE6695387.1"/>
    </source>
</evidence>
<name>A0ABM8QGR5_9BACT</name>
<keyword evidence="2" id="KW-1185">Reference proteome</keyword>